<reference evidence="2" key="1">
    <citation type="submission" date="2014-12" db="EMBL/GenBank/DDBJ databases">
        <title>Insight into the proteome of Arion vulgaris.</title>
        <authorList>
            <person name="Aradska J."/>
            <person name="Bulat T."/>
            <person name="Smidak R."/>
            <person name="Sarate P."/>
            <person name="Gangsoo J."/>
            <person name="Sialana F."/>
            <person name="Bilban M."/>
            <person name="Lubec G."/>
        </authorList>
    </citation>
    <scope>NUCLEOTIDE SEQUENCE</scope>
    <source>
        <tissue evidence="2">Skin</tissue>
    </source>
</reference>
<feature type="compositionally biased region" description="Polar residues" evidence="1">
    <location>
        <begin position="19"/>
        <end position="41"/>
    </location>
</feature>
<evidence type="ECO:0000256" key="1">
    <source>
        <dbReference type="SAM" id="MobiDB-lite"/>
    </source>
</evidence>
<feature type="non-terminal residue" evidence="2">
    <location>
        <position position="1"/>
    </location>
</feature>
<evidence type="ECO:0000313" key="2">
    <source>
        <dbReference type="EMBL" id="CEK56081.1"/>
    </source>
</evidence>
<protein>
    <submittedName>
        <fullName evidence="2">Uncharacterized protein</fullName>
    </submittedName>
</protein>
<proteinExistence type="predicted"/>
<feature type="region of interest" description="Disordered" evidence="1">
    <location>
        <begin position="13"/>
        <end position="66"/>
    </location>
</feature>
<name>A0A0B6YJU0_9EUPU</name>
<feature type="non-terminal residue" evidence="2">
    <location>
        <position position="143"/>
    </location>
</feature>
<organism evidence="2">
    <name type="scientific">Arion vulgaris</name>
    <dbReference type="NCBI Taxonomy" id="1028688"/>
    <lineage>
        <taxon>Eukaryota</taxon>
        <taxon>Metazoa</taxon>
        <taxon>Spiralia</taxon>
        <taxon>Lophotrochozoa</taxon>
        <taxon>Mollusca</taxon>
        <taxon>Gastropoda</taxon>
        <taxon>Heterobranchia</taxon>
        <taxon>Euthyneura</taxon>
        <taxon>Panpulmonata</taxon>
        <taxon>Eupulmonata</taxon>
        <taxon>Stylommatophora</taxon>
        <taxon>Helicina</taxon>
        <taxon>Arionoidea</taxon>
        <taxon>Arionidae</taxon>
        <taxon>Arion</taxon>
    </lineage>
</organism>
<dbReference type="AlphaFoldDB" id="A0A0B6YJU0"/>
<accession>A0A0B6YJU0</accession>
<sequence>DYSTTLIPDFDVNGIKSETLGSDTNFGTVEQDGVTLSSPDNGNRDEDATDSTPFGNRDADVTDSTTFGMDESDIAIRTTTVQNENKIIKQEFSKDVNFVSSTVDFSDSSFTTSLSNFSTGSSDMSFVIPPHTSSFHASDTSST</sequence>
<gene>
    <name evidence="2" type="primary">ORF26745</name>
</gene>
<dbReference type="EMBL" id="HACG01009216">
    <property type="protein sequence ID" value="CEK56081.1"/>
    <property type="molecule type" value="Transcribed_RNA"/>
</dbReference>